<accession>A0A9W7CG58</accession>
<proteinExistence type="predicted"/>
<sequence length="87" mass="9811">MGLGRSIGAREEKMKRVKRVIFFLNITKVGKEACKYANLIAVDIPEGMKSISAWYIFSLGCYELPSNIEDYDTDVVVAHLRSQQNSP</sequence>
<comment type="caution">
    <text evidence="1">The sequence shown here is derived from an EMBL/GenBank/DDBJ whole genome shotgun (WGS) entry which is preliminary data.</text>
</comment>
<dbReference type="AlphaFoldDB" id="A0A9W7CG58"/>
<name>A0A9W7CG58_9STRA</name>
<reference evidence="2" key="1">
    <citation type="journal article" date="2023" name="Commun. Biol.">
        <title>Genome analysis of Parmales, the sister group of diatoms, reveals the evolutionary specialization of diatoms from phago-mixotrophs to photoautotrophs.</title>
        <authorList>
            <person name="Ban H."/>
            <person name="Sato S."/>
            <person name="Yoshikawa S."/>
            <person name="Yamada K."/>
            <person name="Nakamura Y."/>
            <person name="Ichinomiya M."/>
            <person name="Sato N."/>
            <person name="Blanc-Mathieu R."/>
            <person name="Endo H."/>
            <person name="Kuwata A."/>
            <person name="Ogata H."/>
        </authorList>
    </citation>
    <scope>NUCLEOTIDE SEQUENCE [LARGE SCALE GENOMIC DNA]</scope>
    <source>
        <strain evidence="2">NIES 3700</strain>
    </source>
</reference>
<evidence type="ECO:0000313" key="2">
    <source>
        <dbReference type="Proteomes" id="UP001165122"/>
    </source>
</evidence>
<keyword evidence="2" id="KW-1185">Reference proteome</keyword>
<gene>
    <name evidence="1" type="ORF">TrLO_g11636</name>
</gene>
<dbReference type="OrthoDB" id="10264456at2759"/>
<dbReference type="Proteomes" id="UP001165122">
    <property type="component" value="Unassembled WGS sequence"/>
</dbReference>
<organism evidence="1 2">
    <name type="scientific">Triparma laevis f. longispina</name>
    <dbReference type="NCBI Taxonomy" id="1714387"/>
    <lineage>
        <taxon>Eukaryota</taxon>
        <taxon>Sar</taxon>
        <taxon>Stramenopiles</taxon>
        <taxon>Ochrophyta</taxon>
        <taxon>Bolidophyceae</taxon>
        <taxon>Parmales</taxon>
        <taxon>Triparmaceae</taxon>
        <taxon>Triparma</taxon>
    </lineage>
</organism>
<dbReference type="EMBL" id="BRXW01000088">
    <property type="protein sequence ID" value="GMI05511.1"/>
    <property type="molecule type" value="Genomic_DNA"/>
</dbReference>
<protein>
    <submittedName>
        <fullName evidence="1">Uncharacterized protein</fullName>
    </submittedName>
</protein>
<evidence type="ECO:0000313" key="1">
    <source>
        <dbReference type="EMBL" id="GMI05511.1"/>
    </source>
</evidence>